<dbReference type="Pfam" id="PF07883">
    <property type="entry name" value="Cupin_2"/>
    <property type="match status" value="1"/>
</dbReference>
<dbReference type="GO" id="GO:0003677">
    <property type="term" value="F:DNA binding"/>
    <property type="evidence" value="ECO:0007669"/>
    <property type="project" value="UniProtKB-KW"/>
</dbReference>
<accession>A0A9X3Z3H5</accession>
<dbReference type="SUPFAM" id="SSF47413">
    <property type="entry name" value="lambda repressor-like DNA-binding domains"/>
    <property type="match status" value="1"/>
</dbReference>
<dbReference type="InterPro" id="IPR010982">
    <property type="entry name" value="Lambda_DNA-bd_dom_sf"/>
</dbReference>
<proteinExistence type="predicted"/>
<dbReference type="Gene3D" id="1.10.260.40">
    <property type="entry name" value="lambda repressor-like DNA-binding domains"/>
    <property type="match status" value="1"/>
</dbReference>
<evidence type="ECO:0000313" key="4">
    <source>
        <dbReference type="Proteomes" id="UP001151071"/>
    </source>
</evidence>
<keyword evidence="4" id="KW-1185">Reference proteome</keyword>
<evidence type="ECO:0000259" key="2">
    <source>
        <dbReference type="PROSITE" id="PS50943"/>
    </source>
</evidence>
<dbReference type="SMART" id="SM00530">
    <property type="entry name" value="HTH_XRE"/>
    <property type="match status" value="1"/>
</dbReference>
<comment type="caution">
    <text evidence="3">The sequence shown here is derived from an EMBL/GenBank/DDBJ whole genome shotgun (WGS) entry which is preliminary data.</text>
</comment>
<evidence type="ECO:0000256" key="1">
    <source>
        <dbReference type="ARBA" id="ARBA00023125"/>
    </source>
</evidence>
<gene>
    <name evidence="3" type="ORF">O3V59_10300</name>
</gene>
<reference evidence="3" key="1">
    <citation type="submission" date="2022-12" db="EMBL/GenBank/DDBJ databases">
        <title>Draft genome sequence of the thermophilic strain Brevibacillus thermoruber HT42, isolated from Los Humeros, Puebla, Mexico, with biotechnological potential.</title>
        <authorList>
            <person name="Lara Sanchez J."/>
            <person name="Solis Palacios R."/>
            <person name="Bustos Baena A.S."/>
            <person name="Ruz Baez A.E."/>
            <person name="Espinosa Luna G."/>
            <person name="Oliart Ros R.M."/>
        </authorList>
    </citation>
    <scope>NUCLEOTIDE SEQUENCE</scope>
    <source>
        <strain evidence="3">HT42</strain>
    </source>
</reference>
<protein>
    <submittedName>
        <fullName evidence="3">Cupin domain-containing protein</fullName>
    </submittedName>
</protein>
<dbReference type="InterPro" id="IPR001387">
    <property type="entry name" value="Cro/C1-type_HTH"/>
</dbReference>
<evidence type="ECO:0000313" key="3">
    <source>
        <dbReference type="EMBL" id="MDA5108753.1"/>
    </source>
</evidence>
<dbReference type="Proteomes" id="UP001151071">
    <property type="component" value="Unassembled WGS sequence"/>
</dbReference>
<dbReference type="GO" id="GO:0005829">
    <property type="term" value="C:cytosol"/>
    <property type="evidence" value="ECO:0007669"/>
    <property type="project" value="TreeGrafter"/>
</dbReference>
<dbReference type="InterPro" id="IPR011051">
    <property type="entry name" value="RmlC_Cupin_sf"/>
</dbReference>
<dbReference type="InterPro" id="IPR014710">
    <property type="entry name" value="RmlC-like_jellyroll"/>
</dbReference>
<dbReference type="EMBL" id="JAPYYP010000010">
    <property type="protein sequence ID" value="MDA5108753.1"/>
    <property type="molecule type" value="Genomic_DNA"/>
</dbReference>
<dbReference type="Gene3D" id="2.60.120.10">
    <property type="entry name" value="Jelly Rolls"/>
    <property type="match status" value="1"/>
</dbReference>
<keyword evidence="1" id="KW-0238">DNA-binding</keyword>
<dbReference type="InterPro" id="IPR050807">
    <property type="entry name" value="TransReg_Diox_bact_type"/>
</dbReference>
<organism evidence="3 4">
    <name type="scientific">Brevibacillus thermoruber</name>
    <dbReference type="NCBI Taxonomy" id="33942"/>
    <lineage>
        <taxon>Bacteria</taxon>
        <taxon>Bacillati</taxon>
        <taxon>Bacillota</taxon>
        <taxon>Bacilli</taxon>
        <taxon>Bacillales</taxon>
        <taxon>Paenibacillaceae</taxon>
        <taxon>Brevibacillus</taxon>
    </lineage>
</organism>
<dbReference type="InterPro" id="IPR013096">
    <property type="entry name" value="Cupin_2"/>
</dbReference>
<dbReference type="AlphaFoldDB" id="A0A9X3Z3H5"/>
<dbReference type="PANTHER" id="PTHR46797">
    <property type="entry name" value="HTH-TYPE TRANSCRIPTIONAL REGULATOR"/>
    <property type="match status" value="1"/>
</dbReference>
<name>A0A9X3Z3H5_9BACL</name>
<dbReference type="CDD" id="cd00093">
    <property type="entry name" value="HTH_XRE"/>
    <property type="match status" value="1"/>
</dbReference>
<dbReference type="Pfam" id="PF01381">
    <property type="entry name" value="HTH_3"/>
    <property type="match status" value="1"/>
</dbReference>
<feature type="domain" description="HTH cro/C1-type" evidence="2">
    <location>
        <begin position="13"/>
        <end position="67"/>
    </location>
</feature>
<sequence>MMRLPIESIGHKIRTIRKERGFTLEIMANKTGLSKGLLSQVERGISQPSLDSLWKITKALESSIIHFFEDIDQKQVHVTRKEKRRQMIFPESTGTYSLLSAGGSGKLGMLEVRLKPGQMAADKFVQAEGEECFVVIQGRVTARFNDEEHELEAGDSISFDSSKAHTIENTGDSEAVLIWSVTPPQF</sequence>
<dbReference type="CDD" id="cd02209">
    <property type="entry name" value="cupin_XRE_C"/>
    <property type="match status" value="1"/>
</dbReference>
<dbReference type="PANTHER" id="PTHR46797:SF1">
    <property type="entry name" value="METHYLPHOSPHONATE SYNTHASE"/>
    <property type="match status" value="1"/>
</dbReference>
<dbReference type="PROSITE" id="PS50943">
    <property type="entry name" value="HTH_CROC1"/>
    <property type="match status" value="1"/>
</dbReference>
<dbReference type="SUPFAM" id="SSF51182">
    <property type="entry name" value="RmlC-like cupins"/>
    <property type="match status" value="1"/>
</dbReference>
<dbReference type="GO" id="GO:0003700">
    <property type="term" value="F:DNA-binding transcription factor activity"/>
    <property type="evidence" value="ECO:0007669"/>
    <property type="project" value="TreeGrafter"/>
</dbReference>